<evidence type="ECO:0000256" key="4">
    <source>
        <dbReference type="ARBA" id="ARBA00022895"/>
    </source>
</evidence>
<evidence type="ECO:0000256" key="1">
    <source>
        <dbReference type="ARBA" id="ARBA00004123"/>
    </source>
</evidence>
<feature type="compositionally biased region" description="Polar residues" evidence="7">
    <location>
        <begin position="1219"/>
        <end position="1231"/>
    </location>
</feature>
<dbReference type="EMBL" id="JAANYQ010000011">
    <property type="protein sequence ID" value="KAF4121733.1"/>
    <property type="molecule type" value="Genomic_DNA"/>
</dbReference>
<feature type="compositionally biased region" description="Low complexity" evidence="7">
    <location>
        <begin position="1415"/>
        <end position="1424"/>
    </location>
</feature>
<dbReference type="RefSeq" id="XP_035320385.1">
    <property type="nucleotide sequence ID" value="XM_035463554.1"/>
</dbReference>
<feature type="compositionally biased region" description="Basic and acidic residues" evidence="7">
    <location>
        <begin position="1207"/>
        <end position="1217"/>
    </location>
</feature>
<evidence type="ECO:0000313" key="9">
    <source>
        <dbReference type="EMBL" id="KAF4121733.1"/>
    </source>
</evidence>
<feature type="compositionally biased region" description="Polar residues" evidence="7">
    <location>
        <begin position="1185"/>
        <end position="1206"/>
    </location>
</feature>
<evidence type="ECO:0000256" key="6">
    <source>
        <dbReference type="ARBA" id="ARBA00023306"/>
    </source>
</evidence>
<evidence type="ECO:0000256" key="3">
    <source>
        <dbReference type="ARBA" id="ARBA00022454"/>
    </source>
</evidence>
<feature type="region of interest" description="Disordered" evidence="7">
    <location>
        <begin position="1492"/>
        <end position="1772"/>
    </location>
</feature>
<feature type="compositionally biased region" description="Polar residues" evidence="7">
    <location>
        <begin position="1696"/>
        <end position="1712"/>
    </location>
</feature>
<comment type="subcellular location">
    <subcellularLocation>
        <location evidence="2">Chromosome</location>
        <location evidence="2">Telomere</location>
    </subcellularLocation>
    <subcellularLocation>
        <location evidence="1">Nucleus</location>
    </subcellularLocation>
</comment>
<keyword evidence="6" id="KW-0131">Cell cycle</keyword>
<keyword evidence="10" id="KW-1185">Reference proteome</keyword>
<keyword evidence="4" id="KW-0779">Telomere</keyword>
<feature type="compositionally biased region" description="Polar residues" evidence="7">
    <location>
        <begin position="1523"/>
        <end position="1533"/>
    </location>
</feature>
<dbReference type="GO" id="GO:0140445">
    <property type="term" value="C:chromosome, telomeric repeat region"/>
    <property type="evidence" value="ECO:0007669"/>
    <property type="project" value="TreeGrafter"/>
</dbReference>
<organism evidence="9 10">
    <name type="scientific">Geosmithia morbida</name>
    <dbReference type="NCBI Taxonomy" id="1094350"/>
    <lineage>
        <taxon>Eukaryota</taxon>
        <taxon>Fungi</taxon>
        <taxon>Dikarya</taxon>
        <taxon>Ascomycota</taxon>
        <taxon>Pezizomycotina</taxon>
        <taxon>Sordariomycetes</taxon>
        <taxon>Hypocreomycetidae</taxon>
        <taxon>Hypocreales</taxon>
        <taxon>Bionectriaceae</taxon>
        <taxon>Geosmithia</taxon>
    </lineage>
</organism>
<feature type="compositionally biased region" description="Polar residues" evidence="7">
    <location>
        <begin position="1359"/>
        <end position="1368"/>
    </location>
</feature>
<accession>A0A9P4YRE6</accession>
<sequence length="1818" mass="201839">MEQRASTLLEKLPARPPTPPRDTTLQEIPDLFKNISSQGSPYNPRLDLHTPPNANAPAGNSTNPDSSRIRKRVLWSAHTEYRDPPDYRPAADGLHRSPLVSAPSSASGRPLKGILKPSPSPNPLAASLGDGLDAAGGAHVNITEMLDSTIKQLTGSDRTSKLDAYMMLSRALKASNNLPDRVALQHKMSLLVQFIQRDVTYKNEDGIVDTSLVNHALTLLNTFLCFHAIASTINSEFAIFVIDHSIRIFEDRSASKDVVRHFMQVVAIQNFSAKVMTADRVGRLITSLHRIEDHLKGKSIITGRLHIYRKLVKQSRNHMALYTDWIKDMLTDMLSTVREIQTQATHLGMEAGFSLRQGNLMLRKMTEILQTSNEDETYIQFYMRNLSDMVKDKQRSAAVPPIWSVITLFLRCPLDRWDNYNPWFSLIQVAFNTSDSQTKHEANYAWNRYVFLCLMDNKPTSKLLSTLCQPLISQLRRRANTKQLEESKNLRRTVIGGICNLYYYAFRPGSERLSPPEVTWDIAVQPVISQLLGLDGHRDVPTEDVLQASRILVGLLDVSTPTVWKEDRIVDLPPVKPDDLPSIESKWIRKNSERVFKTIGPVLEKKFLDLANKESLTHRLWQAVVGSVAAASAKDIKVSEDTARFFACAFDLLSHIWSKGCADNEELLRSKFYPSVRNFITILLEGLGLLPFMEKKLSMTVPNTFEPVATPSHRPDRPEKPRGIVRTPLQHLFTMLSSVPHGGADDEAFSDFFQSVFKPFFVGKSDKIRVELTRELLRLSPQNTPSPFALWKLGAQAVKLSFSMNAHRSSQVDTNVPGPEFREIVSLLERGLTSHPNLSSTPWLSLFDAFCQRVTADYGDAGRAIVILKPLAKTLVAEFGSNPDQPSPKLLEAARAVFDSAKLPRDQQALDVARRRIWGDPAIVTKAGSPDPFDSLYKLGSLVSRYYYDHLDNSDPVPFINAMGKFVVESMAITGFDSLAKLQAGLSLWFQDEKNMLKINSDSQLSISIRGLWTTICTELARNGPLDKGQFDRVEVLLTAAFRSQHRFIVNKAAEAWNAAVKDQESIECSDSFKSVVSSLRPQVDITLPGVEQADEDFGAQPVNFLDSQEDAGPPAPAAPSPSPALTGSNISDFKGVKISVLRRTARPSPPPRRRVETTPESSRISKRVTRSGSRVTPRLRHDNSQIQFEPIASSSPVADESQNLTERQKEVRERQRQNAAMYSDVQTGSPVTGPATSAKKAEASAKATAGNAPKATPERATSYSELITSTPTPRRGQLLLIEGENDPASSPPEPRPYPLLSEIRSRSSTNHLESWNFSSPPSSPAVTRQQAALEAEQPQVTLTEGSSPTKPPNKGRSTRSMGRSSISFDVIPSSIPEKTTESGRVSITRSGKVLRSDQHDVAPETPPTKRVSRASKAAAAAEEQLARSVEEEFVDARGSVERSSPVLPEMPPQQAAAAADDDDDDDTSSLELSEVDDSQLMKFVVELESRRCDSPLNRHAPSSSPAKQQETEHVVVECITVHTDSSSPSPSLAQRRKRKSQSQSQDFIPSTPVEPPSEPAEEAQDEVGEQVGERLSSPQSRNKRKRKSGELRRSERRCKKRRSISASEAAVQQAEASKDNAETVASSSPVKSQGVKTRRSTRQSQKEQEEHERQQQRQEQKQQKQQQKQQRRRRNLDQGKGQGEDRDTDEEVFSQLMTESNAASQSQSQLPSDDANDVEVDMDMGEENDEISRPNLGGTNQGDGGVDKTPAVVKVEEEGESGPGSGDASHIIGRLQGELERLRAASLSRDEVYKIEDMLMDMKRELFEAERRGRQSV</sequence>
<feature type="compositionally biased region" description="Basic and acidic residues" evidence="7">
    <location>
        <begin position="1645"/>
        <end position="1663"/>
    </location>
</feature>
<dbReference type="GeneID" id="55967802"/>
<feature type="compositionally biased region" description="Polar residues" evidence="7">
    <location>
        <begin position="1307"/>
        <end position="1331"/>
    </location>
</feature>
<name>A0A9P4YRE6_9HYPO</name>
<dbReference type="GO" id="GO:0005634">
    <property type="term" value="C:nucleus"/>
    <property type="evidence" value="ECO:0007669"/>
    <property type="project" value="UniProtKB-SubCell"/>
</dbReference>
<feature type="compositionally biased region" description="Pro residues" evidence="7">
    <location>
        <begin position="1114"/>
        <end position="1123"/>
    </location>
</feature>
<evidence type="ECO:0000259" key="8">
    <source>
        <dbReference type="Pfam" id="PF12231"/>
    </source>
</evidence>
<feature type="compositionally biased region" description="Acidic residues" evidence="7">
    <location>
        <begin position="1560"/>
        <end position="1569"/>
    </location>
</feature>
<feature type="compositionally biased region" description="Polar residues" evidence="7">
    <location>
        <begin position="1260"/>
        <end position="1273"/>
    </location>
</feature>
<dbReference type="OrthoDB" id="5399929at2759"/>
<protein>
    <submittedName>
        <fullName evidence="9">Rap1-interacting factor 1 N terminal</fullName>
    </submittedName>
</protein>
<evidence type="ECO:0000256" key="2">
    <source>
        <dbReference type="ARBA" id="ARBA00004574"/>
    </source>
</evidence>
<feature type="compositionally biased region" description="Low complexity" evidence="7">
    <location>
        <begin position="1542"/>
        <end position="1552"/>
    </location>
</feature>
<feature type="region of interest" description="Disordered" evidence="7">
    <location>
        <begin position="80"/>
        <end position="111"/>
    </location>
</feature>
<dbReference type="Pfam" id="PF12231">
    <property type="entry name" value="Rif1_N"/>
    <property type="match status" value="1"/>
</dbReference>
<feature type="region of interest" description="Disordered" evidence="7">
    <location>
        <begin position="1"/>
        <end position="68"/>
    </location>
</feature>
<dbReference type="Proteomes" id="UP000749293">
    <property type="component" value="Unassembled WGS sequence"/>
</dbReference>
<proteinExistence type="predicted"/>
<evidence type="ECO:0000256" key="7">
    <source>
        <dbReference type="SAM" id="MobiDB-lite"/>
    </source>
</evidence>
<comment type="caution">
    <text evidence="9">The sequence shown here is derived from an EMBL/GenBank/DDBJ whole genome shotgun (WGS) entry which is preliminary data.</text>
</comment>
<reference evidence="9" key="1">
    <citation type="submission" date="2020-03" db="EMBL/GenBank/DDBJ databases">
        <title>Site-based positive gene gene selection in Geosmithia morbida across the United States reveals a broad range of putative effectors and factors for local host and environmental adapation.</title>
        <authorList>
            <person name="Onufrak A."/>
            <person name="Murdoch R.W."/>
            <person name="Gazis R."/>
            <person name="Huff M."/>
            <person name="Staton M."/>
            <person name="Klingeman W."/>
            <person name="Hadziabdic D."/>
        </authorList>
    </citation>
    <scope>NUCLEOTIDE SEQUENCE</scope>
    <source>
        <strain evidence="9">1262</strain>
    </source>
</reference>
<feature type="compositionally biased region" description="Polar residues" evidence="7">
    <location>
        <begin position="1624"/>
        <end position="1636"/>
    </location>
</feature>
<feature type="compositionally biased region" description="Basic residues" evidence="7">
    <location>
        <begin position="1595"/>
        <end position="1604"/>
    </location>
</feature>
<feature type="compositionally biased region" description="Polar residues" evidence="7">
    <location>
        <begin position="1339"/>
        <end position="1349"/>
    </location>
</feature>
<dbReference type="GO" id="GO:0000723">
    <property type="term" value="P:telomere maintenance"/>
    <property type="evidence" value="ECO:0007669"/>
    <property type="project" value="TreeGrafter"/>
</dbReference>
<feature type="compositionally biased region" description="Acidic residues" evidence="7">
    <location>
        <begin position="1715"/>
        <end position="1730"/>
    </location>
</feature>
<evidence type="ECO:0000313" key="10">
    <source>
        <dbReference type="Proteomes" id="UP000749293"/>
    </source>
</evidence>
<dbReference type="PANTHER" id="PTHR22928">
    <property type="entry name" value="TELOMERE-ASSOCIATED PROTEIN RIF1"/>
    <property type="match status" value="1"/>
</dbReference>
<dbReference type="PANTHER" id="PTHR22928:SF3">
    <property type="entry name" value="TELOMERE-ASSOCIATED PROTEIN RIF1"/>
    <property type="match status" value="1"/>
</dbReference>
<evidence type="ECO:0000256" key="5">
    <source>
        <dbReference type="ARBA" id="ARBA00023242"/>
    </source>
</evidence>
<gene>
    <name evidence="9" type="ORF">GMORB2_1572</name>
</gene>
<keyword evidence="5" id="KW-0539">Nucleus</keyword>
<keyword evidence="3" id="KW-0158">Chromosome</keyword>
<feature type="compositionally biased region" description="Acidic residues" evidence="7">
    <location>
        <begin position="1460"/>
        <end position="1478"/>
    </location>
</feature>
<feature type="compositionally biased region" description="Low complexity" evidence="7">
    <location>
        <begin position="1605"/>
        <end position="1616"/>
    </location>
</feature>
<feature type="compositionally biased region" description="Basic and acidic residues" evidence="7">
    <location>
        <begin position="1425"/>
        <end position="1441"/>
    </location>
</feature>
<dbReference type="InterPro" id="IPR022031">
    <property type="entry name" value="Rif1_N"/>
</dbReference>
<feature type="domain" description="Telomere-associated protein Rif1 N-terminal" evidence="8">
    <location>
        <begin position="153"/>
        <end position="513"/>
    </location>
</feature>
<feature type="region of interest" description="Disordered" evidence="7">
    <location>
        <begin position="1105"/>
        <end position="1480"/>
    </location>
</feature>